<dbReference type="Proteomes" id="UP000230324">
    <property type="component" value="Unassembled WGS sequence"/>
</dbReference>
<dbReference type="AlphaFoldDB" id="A0A2M7BYP1"/>
<dbReference type="EMBL" id="PEUV01000014">
    <property type="protein sequence ID" value="PIV12794.1"/>
    <property type="molecule type" value="Genomic_DNA"/>
</dbReference>
<feature type="transmembrane region" description="Helical" evidence="1">
    <location>
        <begin position="77"/>
        <end position="100"/>
    </location>
</feature>
<reference evidence="3" key="1">
    <citation type="submission" date="2017-09" db="EMBL/GenBank/DDBJ databases">
        <title>Depth-based differentiation of microbial function through sediment-hosted aquifers and enrichment of novel symbionts in the deep terrestrial subsurface.</title>
        <authorList>
            <person name="Probst A.J."/>
            <person name="Ladd B."/>
            <person name="Jarett J.K."/>
            <person name="Geller-Mcgrath D.E."/>
            <person name="Sieber C.M.K."/>
            <person name="Emerson J.B."/>
            <person name="Anantharaman K."/>
            <person name="Thomas B.C."/>
            <person name="Malmstrom R."/>
            <person name="Stieglmeier M."/>
            <person name="Klingl A."/>
            <person name="Woyke T."/>
            <person name="Ryan C.M."/>
            <person name="Banfield J.F."/>
        </authorList>
    </citation>
    <scope>NUCLEOTIDE SEQUENCE [LARGE SCALE GENOMIC DNA]</scope>
</reference>
<name>A0A2M7BYP1_9BACT</name>
<evidence type="ECO:0000313" key="3">
    <source>
        <dbReference type="Proteomes" id="UP000230324"/>
    </source>
</evidence>
<gene>
    <name evidence="2" type="ORF">COS47_00660</name>
</gene>
<sequence length="154" mass="17721">MINNKSNYVSLKEAAKYSGYSQEYLSLRARQKKLKAIKIARNWVTTKEWIDEYFRKVGKVKVGKVKRRRETTHKSHFIVIICLMVFILGCISVILTSPYFQSGPNSTSRATAKGEDERSSSTINIIAENIKELNIKENILLGTRVIGDWFLNQF</sequence>
<evidence type="ECO:0000313" key="2">
    <source>
        <dbReference type="EMBL" id="PIV12794.1"/>
    </source>
</evidence>
<accession>A0A2M7BYP1</accession>
<keyword evidence="1" id="KW-0812">Transmembrane</keyword>
<protein>
    <recommendedName>
        <fullName evidence="4">Helix-turn-helix domain-containing protein</fullName>
    </recommendedName>
</protein>
<proteinExistence type="predicted"/>
<evidence type="ECO:0008006" key="4">
    <source>
        <dbReference type="Google" id="ProtNLM"/>
    </source>
</evidence>
<keyword evidence="1" id="KW-0472">Membrane</keyword>
<organism evidence="2 3">
    <name type="scientific">Candidatus Nealsonbacteria bacterium CG03_land_8_20_14_0_80_36_12</name>
    <dbReference type="NCBI Taxonomy" id="1974701"/>
    <lineage>
        <taxon>Bacteria</taxon>
        <taxon>Candidatus Nealsoniibacteriota</taxon>
    </lineage>
</organism>
<comment type="caution">
    <text evidence="2">The sequence shown here is derived from an EMBL/GenBank/DDBJ whole genome shotgun (WGS) entry which is preliminary data.</text>
</comment>
<evidence type="ECO:0000256" key="1">
    <source>
        <dbReference type="SAM" id="Phobius"/>
    </source>
</evidence>
<keyword evidence="1" id="KW-1133">Transmembrane helix</keyword>